<dbReference type="SUPFAM" id="SSF53213">
    <property type="entry name" value="LigB-like"/>
    <property type="match status" value="1"/>
</dbReference>
<dbReference type="OrthoDB" id="9790889at2"/>
<evidence type="ECO:0000313" key="7">
    <source>
        <dbReference type="EMBL" id="ADI29314.1"/>
    </source>
</evidence>
<keyword evidence="4" id="KW-0862">Zinc</keyword>
<reference evidence="7 8" key="2">
    <citation type="journal article" date="2011" name="J. Bacteriol.">
        <title>Genomes of three methylotrophs from a single niche uncover genetic and metabolic divergence of Methylophilaceae.</title>
        <authorList>
            <person name="Lapidus A."/>
            <person name="Clum A."/>
            <person name="Labutti K."/>
            <person name="Kaluzhnaya M.G."/>
            <person name="Lim S."/>
            <person name="Beck D.A."/>
            <person name="Glavina Del Rio T."/>
            <person name="Nolan M."/>
            <person name="Mavromatis K."/>
            <person name="Huntemann M."/>
            <person name="Lucas S."/>
            <person name="Lidstrom M.E."/>
            <person name="Ivanova N."/>
            <person name="Chistoserdova L."/>
        </authorList>
    </citation>
    <scope>NUCLEOTIDE SEQUENCE [LARGE SCALE GENOMIC DNA]</scope>
    <source>
        <strain evidence="7 8">301</strain>
    </source>
</reference>
<keyword evidence="3" id="KW-0479">Metal-binding</keyword>
<comment type="similarity">
    <text evidence="2">Belongs to the DODA-type extradiol aromatic ring-opening dioxygenase family.</text>
</comment>
<evidence type="ECO:0000259" key="6">
    <source>
        <dbReference type="Pfam" id="PF02900"/>
    </source>
</evidence>
<dbReference type="Pfam" id="PF02900">
    <property type="entry name" value="LigB"/>
    <property type="match status" value="1"/>
</dbReference>
<organism evidence="7 8">
    <name type="scientific">Methylotenera versatilis (strain 301)</name>
    <dbReference type="NCBI Taxonomy" id="666681"/>
    <lineage>
        <taxon>Bacteria</taxon>
        <taxon>Pseudomonadati</taxon>
        <taxon>Pseudomonadota</taxon>
        <taxon>Betaproteobacteria</taxon>
        <taxon>Nitrosomonadales</taxon>
        <taxon>Methylophilaceae</taxon>
        <taxon>Methylotenera</taxon>
    </lineage>
</organism>
<dbReference type="AlphaFoldDB" id="D7DPU3"/>
<dbReference type="STRING" id="666681.M301_0930"/>
<dbReference type="GO" id="GO:0016702">
    <property type="term" value="F:oxidoreductase activity, acting on single donors with incorporation of molecular oxygen, incorporation of two atoms of oxygen"/>
    <property type="evidence" value="ECO:0007669"/>
    <property type="project" value="UniProtKB-ARBA"/>
</dbReference>
<keyword evidence="8" id="KW-1185">Reference proteome</keyword>
<dbReference type="GO" id="GO:0008270">
    <property type="term" value="F:zinc ion binding"/>
    <property type="evidence" value="ECO:0007669"/>
    <property type="project" value="InterPro"/>
</dbReference>
<evidence type="ECO:0000256" key="5">
    <source>
        <dbReference type="ARBA" id="ARBA00023002"/>
    </source>
</evidence>
<evidence type="ECO:0000313" key="8">
    <source>
        <dbReference type="Proteomes" id="UP000000383"/>
    </source>
</evidence>
<name>D7DPU3_METV0</name>
<accession>D7DPU3</accession>
<dbReference type="KEGG" id="meh:M301_0930"/>
<keyword evidence="7" id="KW-0223">Dioxygenase</keyword>
<proteinExistence type="inferred from homology"/>
<dbReference type="eggNOG" id="COG3384">
    <property type="taxonomic scope" value="Bacteria"/>
</dbReference>
<dbReference type="GO" id="GO:0008198">
    <property type="term" value="F:ferrous iron binding"/>
    <property type="evidence" value="ECO:0007669"/>
    <property type="project" value="InterPro"/>
</dbReference>
<dbReference type="PIRSF" id="PIRSF006157">
    <property type="entry name" value="Doxgns_DODA"/>
    <property type="match status" value="1"/>
</dbReference>
<dbReference type="EMBL" id="CP002056">
    <property type="protein sequence ID" value="ADI29314.1"/>
    <property type="molecule type" value="Genomic_DNA"/>
</dbReference>
<evidence type="ECO:0000256" key="3">
    <source>
        <dbReference type="ARBA" id="ARBA00022723"/>
    </source>
</evidence>
<dbReference type="NCBIfam" id="NF007914">
    <property type="entry name" value="PRK10628.1"/>
    <property type="match status" value="1"/>
</dbReference>
<comment type="cofactor">
    <cofactor evidence="1">
        <name>Zn(2+)</name>
        <dbReference type="ChEBI" id="CHEBI:29105"/>
    </cofactor>
</comment>
<evidence type="ECO:0000256" key="2">
    <source>
        <dbReference type="ARBA" id="ARBA00007581"/>
    </source>
</evidence>
<evidence type="ECO:0000256" key="1">
    <source>
        <dbReference type="ARBA" id="ARBA00001947"/>
    </source>
</evidence>
<dbReference type="PANTHER" id="PTHR30096">
    <property type="entry name" value="4,5-DOPA DIOXYGENASE EXTRADIOL-LIKE PROTEIN"/>
    <property type="match status" value="1"/>
</dbReference>
<dbReference type="Gene3D" id="3.40.830.10">
    <property type="entry name" value="LigB-like"/>
    <property type="match status" value="1"/>
</dbReference>
<dbReference type="InterPro" id="IPR004183">
    <property type="entry name" value="Xdiol_dOase_suB"/>
</dbReference>
<dbReference type="InterPro" id="IPR014436">
    <property type="entry name" value="Extradiol_dOase_DODA"/>
</dbReference>
<reference evidence="8" key="1">
    <citation type="submission" date="2010-05" db="EMBL/GenBank/DDBJ databases">
        <title>Complete sequence of Methylotenera sp. 301.</title>
        <authorList>
            <person name="Lucas S."/>
            <person name="Copeland A."/>
            <person name="Lapidus A."/>
            <person name="Cheng J.-F."/>
            <person name="Bruce D."/>
            <person name="Goodwin L."/>
            <person name="Pitluck S."/>
            <person name="Clum A."/>
            <person name="Land M."/>
            <person name="Hauser L."/>
            <person name="Kyrpides N."/>
            <person name="Ivanova N."/>
            <person name="Chistoservova L."/>
            <person name="Kalyuzhnaya M."/>
            <person name="Woyke T."/>
        </authorList>
    </citation>
    <scope>NUCLEOTIDE SEQUENCE [LARGE SCALE GENOMIC DNA]</scope>
    <source>
        <strain evidence="8">301</strain>
    </source>
</reference>
<gene>
    <name evidence="7" type="ordered locus">M301_0930</name>
</gene>
<sequence>MKNQENITRMPAIFIGHGNPMNAITDNPYRDAWLVLGQSLPKPNAILLISAHWQTRGTQVCAVEKPQTIHDFGGFPAELFAQQYPAPGSPKYAKMVCDLFPDNKVTSTLDWGLDHGAWTVLQSLFPMADVPVFQLSLDVNLDFAEHFKLAKQLASLREQGVMIIGSGNIVHNLGKLNMQGKTSEWTISFDNYIKKALESEDEAALLDISRAGDSAKLAVPTDEHYLPLLYIAAIRHANDTMQFLTESYDLGALSMRSVIYQ</sequence>
<dbReference type="HOGENOM" id="CLU_046582_2_0_4"/>
<dbReference type="Proteomes" id="UP000000383">
    <property type="component" value="Chromosome"/>
</dbReference>
<feature type="domain" description="Extradiol ring-cleavage dioxygenase class III enzyme subunit B" evidence="6">
    <location>
        <begin position="42"/>
        <end position="229"/>
    </location>
</feature>
<protein>
    <submittedName>
        <fullName evidence="7">Extradiol ring-cleavage dioxygenase class III protein subunit B</fullName>
    </submittedName>
</protein>
<dbReference type="CDD" id="cd07363">
    <property type="entry name" value="45_DOPA_Dioxygenase"/>
    <property type="match status" value="1"/>
</dbReference>
<dbReference type="RefSeq" id="WP_013147630.1">
    <property type="nucleotide sequence ID" value="NC_014207.1"/>
</dbReference>
<keyword evidence="5" id="KW-0560">Oxidoreductase</keyword>
<dbReference type="PANTHER" id="PTHR30096:SF0">
    <property type="entry name" value="4,5-DOPA DIOXYGENASE EXTRADIOL-LIKE PROTEIN"/>
    <property type="match status" value="1"/>
</dbReference>
<evidence type="ECO:0000256" key="4">
    <source>
        <dbReference type="ARBA" id="ARBA00022833"/>
    </source>
</evidence>